<proteinExistence type="predicted"/>
<sequence length="471" mass="53332">MAKISQLSAVYHALSVGMSADLQSRLDVLPIELLSREADKKLFICLMTSAKTSPLGKKAAKIILERWKKGDIDEHLPESPVYFLMQAGIEQDIFDLMIAALDTWDYASFVYAFIHQDSSPEVEMALTRLDRAYGDQDQEVYQVLLQEIKRQHRNEDSYNHVVKAYLESKLEVVSDYAPRPKWIKSYYATLPDEGDPEMEVTEEMSIAGILPSAKDAADMILRTLEDMPLVTDILPKKSRKSKKKVSFSCPRITPEQKEVLDSNKELVREAFVTAYNIGTVEQKVALLGDLAGEISKEVLATDEKLFTILGPTNPIYGMVIDPDSDCCKYGGCRMLTCIDFENEDEFGVIDEDNPEETIEWFSGFCEYCHLKIAKKIYALRRPLTFGGWKGVFCSFKCLRAVVPLNDALNHIIINQIEDQLLSIGIQDRIVSGKDEINNEELDEKYRESTQRQIDGNFTHVTIQTIPKSPAV</sequence>
<organism evidence="1">
    <name type="scientific">Pithovirus LCPAC304</name>
    <dbReference type="NCBI Taxonomy" id="2506594"/>
    <lineage>
        <taxon>Viruses</taxon>
        <taxon>Pithoviruses</taxon>
    </lineage>
</organism>
<name>A0A481ZA19_9VIRU</name>
<protein>
    <submittedName>
        <fullName evidence="1">Putative transmembrane protein</fullName>
    </submittedName>
</protein>
<accession>A0A481ZA19</accession>
<keyword evidence="1" id="KW-0472">Membrane</keyword>
<dbReference type="EMBL" id="MK500569">
    <property type="protein sequence ID" value="QBK92212.1"/>
    <property type="molecule type" value="Genomic_DNA"/>
</dbReference>
<evidence type="ECO:0000313" key="1">
    <source>
        <dbReference type="EMBL" id="QBK92212.1"/>
    </source>
</evidence>
<keyword evidence="1" id="KW-0812">Transmembrane</keyword>
<reference evidence="1" key="1">
    <citation type="journal article" date="2019" name="MBio">
        <title>Virus Genomes from Deep Sea Sediments Expand the Ocean Megavirome and Support Independent Origins of Viral Gigantism.</title>
        <authorList>
            <person name="Backstrom D."/>
            <person name="Yutin N."/>
            <person name="Jorgensen S.L."/>
            <person name="Dharamshi J."/>
            <person name="Homa F."/>
            <person name="Zaremba-Niedwiedzka K."/>
            <person name="Spang A."/>
            <person name="Wolf Y.I."/>
            <person name="Koonin E.V."/>
            <person name="Ettema T.J."/>
        </authorList>
    </citation>
    <scope>NUCLEOTIDE SEQUENCE</scope>
</reference>
<gene>
    <name evidence="1" type="ORF">LCPAC304_05590</name>
</gene>